<name>A0A8J2M4I7_9HEXA</name>
<evidence type="ECO:0000313" key="1">
    <source>
        <dbReference type="EMBL" id="CAG7832896.1"/>
    </source>
</evidence>
<organism evidence="1 2">
    <name type="scientific">Allacma fusca</name>
    <dbReference type="NCBI Taxonomy" id="39272"/>
    <lineage>
        <taxon>Eukaryota</taxon>
        <taxon>Metazoa</taxon>
        <taxon>Ecdysozoa</taxon>
        <taxon>Arthropoda</taxon>
        <taxon>Hexapoda</taxon>
        <taxon>Collembola</taxon>
        <taxon>Symphypleona</taxon>
        <taxon>Sminthuridae</taxon>
        <taxon>Allacma</taxon>
    </lineage>
</organism>
<gene>
    <name evidence="1" type="ORF">AFUS01_LOCUS42554</name>
</gene>
<sequence length="59" mass="6772">GMEKTAKGHYGGGDTAWEEENKKVYKNSELRLIEIQESLCRDLSSGKDQVYGKYVVRIY</sequence>
<reference evidence="1" key="1">
    <citation type="submission" date="2021-06" db="EMBL/GenBank/DDBJ databases">
        <authorList>
            <person name="Hodson N. C."/>
            <person name="Mongue J. A."/>
            <person name="Jaron S. K."/>
        </authorList>
    </citation>
    <scope>NUCLEOTIDE SEQUENCE</scope>
</reference>
<comment type="caution">
    <text evidence="1">The sequence shown here is derived from an EMBL/GenBank/DDBJ whole genome shotgun (WGS) entry which is preliminary data.</text>
</comment>
<keyword evidence="2" id="KW-1185">Reference proteome</keyword>
<feature type="non-terminal residue" evidence="1">
    <location>
        <position position="1"/>
    </location>
</feature>
<accession>A0A8J2M4I7</accession>
<dbReference type="Proteomes" id="UP000708208">
    <property type="component" value="Unassembled WGS sequence"/>
</dbReference>
<dbReference type="EMBL" id="CAJVCH010567557">
    <property type="protein sequence ID" value="CAG7832896.1"/>
    <property type="molecule type" value="Genomic_DNA"/>
</dbReference>
<dbReference type="OrthoDB" id="19903at2759"/>
<dbReference type="AlphaFoldDB" id="A0A8J2M4I7"/>
<proteinExistence type="predicted"/>
<protein>
    <submittedName>
        <fullName evidence="1">Uncharacterized protein</fullName>
    </submittedName>
</protein>
<evidence type="ECO:0000313" key="2">
    <source>
        <dbReference type="Proteomes" id="UP000708208"/>
    </source>
</evidence>